<protein>
    <submittedName>
        <fullName evidence="2">FkbM family methyltransferase</fullName>
    </submittedName>
</protein>
<dbReference type="EMBL" id="JACHOR010000003">
    <property type="protein sequence ID" value="MBB5746297.1"/>
    <property type="molecule type" value="Genomic_DNA"/>
</dbReference>
<reference evidence="2 3" key="1">
    <citation type="submission" date="2020-08" db="EMBL/GenBank/DDBJ databases">
        <title>Genomic Encyclopedia of Type Strains, Phase IV (KMG-IV): sequencing the most valuable type-strain genomes for metagenomic binning, comparative biology and taxonomic classification.</title>
        <authorList>
            <person name="Goeker M."/>
        </authorList>
    </citation>
    <scope>NUCLEOTIDE SEQUENCE [LARGE SCALE GENOMIC DNA]</scope>
    <source>
        <strain evidence="2 3">DSM 4737</strain>
    </source>
</reference>
<dbReference type="Pfam" id="PF05050">
    <property type="entry name" value="Methyltransf_21"/>
    <property type="match status" value="1"/>
</dbReference>
<organism evidence="2 3">
    <name type="scientific">Brevundimonas variabilis</name>
    <dbReference type="NCBI Taxonomy" id="74312"/>
    <lineage>
        <taxon>Bacteria</taxon>
        <taxon>Pseudomonadati</taxon>
        <taxon>Pseudomonadota</taxon>
        <taxon>Alphaproteobacteria</taxon>
        <taxon>Caulobacterales</taxon>
        <taxon>Caulobacteraceae</taxon>
        <taxon>Brevundimonas</taxon>
    </lineage>
</organism>
<dbReference type="GO" id="GO:0032259">
    <property type="term" value="P:methylation"/>
    <property type="evidence" value="ECO:0007669"/>
    <property type="project" value="UniProtKB-KW"/>
</dbReference>
<proteinExistence type="predicted"/>
<keyword evidence="2" id="KW-0808">Transferase</keyword>
<evidence type="ECO:0000259" key="1">
    <source>
        <dbReference type="Pfam" id="PF05050"/>
    </source>
</evidence>
<dbReference type="PANTHER" id="PTHR34203:SF15">
    <property type="entry name" value="SLL1173 PROTEIN"/>
    <property type="match status" value="1"/>
</dbReference>
<gene>
    <name evidence="2" type="ORF">GGR13_001901</name>
</gene>
<sequence length="263" mass="29635">MNIVGSIRRRLSSPYPEGMSWREFRRIRAVAPFQAGSATFLGRKILFSDSPGFLHSVTEVFADEVYRFEATTDRPHIIDAGANIGLSVLYFKTIYPLSTIVAFEPDEDIYRMLEQNVGHLPGVTLKKEAAWVEDTELTFFSEGSLAGSAEMDFLGTGKRTVVRASRLKDEIRKKPVDFLKIDIEGAENAVMLDIKDELKTVDHLFFEYHSNPEKPQLLGELLTIVSAAGFRYVINGTHGPRLPFVETVSHGFDLQLNVFCRRS</sequence>
<feature type="domain" description="Methyltransferase FkbM" evidence="1">
    <location>
        <begin position="79"/>
        <end position="232"/>
    </location>
</feature>
<dbReference type="InterPro" id="IPR006342">
    <property type="entry name" value="FkbM_mtfrase"/>
</dbReference>
<dbReference type="InterPro" id="IPR029063">
    <property type="entry name" value="SAM-dependent_MTases_sf"/>
</dbReference>
<dbReference type="RefSeq" id="WP_183213281.1">
    <property type="nucleotide sequence ID" value="NZ_JACHOR010000003.1"/>
</dbReference>
<dbReference type="AlphaFoldDB" id="A0A7W9CJF4"/>
<name>A0A7W9CJF4_9CAUL</name>
<comment type="caution">
    <text evidence="2">The sequence shown here is derived from an EMBL/GenBank/DDBJ whole genome shotgun (WGS) entry which is preliminary data.</text>
</comment>
<dbReference type="InterPro" id="IPR052514">
    <property type="entry name" value="SAM-dependent_MTase"/>
</dbReference>
<dbReference type="NCBIfam" id="TIGR01444">
    <property type="entry name" value="fkbM_fam"/>
    <property type="match status" value="1"/>
</dbReference>
<evidence type="ECO:0000313" key="2">
    <source>
        <dbReference type="EMBL" id="MBB5746297.1"/>
    </source>
</evidence>
<keyword evidence="2" id="KW-0489">Methyltransferase</keyword>
<evidence type="ECO:0000313" key="3">
    <source>
        <dbReference type="Proteomes" id="UP000545037"/>
    </source>
</evidence>
<dbReference type="Proteomes" id="UP000545037">
    <property type="component" value="Unassembled WGS sequence"/>
</dbReference>
<dbReference type="PANTHER" id="PTHR34203">
    <property type="entry name" value="METHYLTRANSFERASE, FKBM FAMILY PROTEIN"/>
    <property type="match status" value="1"/>
</dbReference>
<keyword evidence="3" id="KW-1185">Reference proteome</keyword>
<dbReference type="SUPFAM" id="SSF53335">
    <property type="entry name" value="S-adenosyl-L-methionine-dependent methyltransferases"/>
    <property type="match status" value="1"/>
</dbReference>
<accession>A0A7W9CJF4</accession>
<dbReference type="Gene3D" id="3.40.50.150">
    <property type="entry name" value="Vaccinia Virus protein VP39"/>
    <property type="match status" value="1"/>
</dbReference>
<dbReference type="GO" id="GO:0008168">
    <property type="term" value="F:methyltransferase activity"/>
    <property type="evidence" value="ECO:0007669"/>
    <property type="project" value="UniProtKB-KW"/>
</dbReference>